<dbReference type="AlphaFoldDB" id="A0A5B7H3Y5"/>
<reference evidence="2 3" key="1">
    <citation type="submission" date="2019-05" db="EMBL/GenBank/DDBJ databases">
        <title>Another draft genome of Portunus trituberculatus and its Hox gene families provides insights of decapod evolution.</title>
        <authorList>
            <person name="Jeong J.-H."/>
            <person name="Song I."/>
            <person name="Kim S."/>
            <person name="Choi T."/>
            <person name="Kim D."/>
            <person name="Ryu S."/>
            <person name="Kim W."/>
        </authorList>
    </citation>
    <scope>NUCLEOTIDE SEQUENCE [LARGE SCALE GENOMIC DNA]</scope>
    <source>
        <tissue evidence="2">Muscle</tissue>
    </source>
</reference>
<proteinExistence type="predicted"/>
<feature type="compositionally biased region" description="Basic and acidic residues" evidence="1">
    <location>
        <begin position="30"/>
        <end position="48"/>
    </location>
</feature>
<evidence type="ECO:0000256" key="1">
    <source>
        <dbReference type="SAM" id="MobiDB-lite"/>
    </source>
</evidence>
<sequence>MAYLKLHNTVCGGWVAQCVSVAHATPRLRNHQDCHPPQRPPRCGEARTLEQGGRHPASTPQHSTAPAHSLATVSREAEEERRCGWRQQCGEACSADGECSGGAMNWTAWHGLHMAGKY</sequence>
<dbReference type="EMBL" id="VSRR010023844">
    <property type="protein sequence ID" value="MPC65792.1"/>
    <property type="molecule type" value="Genomic_DNA"/>
</dbReference>
<dbReference type="Proteomes" id="UP000324222">
    <property type="component" value="Unassembled WGS sequence"/>
</dbReference>
<comment type="caution">
    <text evidence="2">The sequence shown here is derived from an EMBL/GenBank/DDBJ whole genome shotgun (WGS) entry which is preliminary data.</text>
</comment>
<gene>
    <name evidence="2" type="ORF">E2C01_059928</name>
</gene>
<name>A0A5B7H3Y5_PORTR</name>
<accession>A0A5B7H3Y5</accession>
<feature type="region of interest" description="Disordered" evidence="1">
    <location>
        <begin position="29"/>
        <end position="77"/>
    </location>
</feature>
<protein>
    <submittedName>
        <fullName evidence="2">Uncharacterized protein</fullName>
    </submittedName>
</protein>
<organism evidence="2 3">
    <name type="scientific">Portunus trituberculatus</name>
    <name type="common">Swimming crab</name>
    <name type="synonym">Neptunus trituberculatus</name>
    <dbReference type="NCBI Taxonomy" id="210409"/>
    <lineage>
        <taxon>Eukaryota</taxon>
        <taxon>Metazoa</taxon>
        <taxon>Ecdysozoa</taxon>
        <taxon>Arthropoda</taxon>
        <taxon>Crustacea</taxon>
        <taxon>Multicrustacea</taxon>
        <taxon>Malacostraca</taxon>
        <taxon>Eumalacostraca</taxon>
        <taxon>Eucarida</taxon>
        <taxon>Decapoda</taxon>
        <taxon>Pleocyemata</taxon>
        <taxon>Brachyura</taxon>
        <taxon>Eubrachyura</taxon>
        <taxon>Portunoidea</taxon>
        <taxon>Portunidae</taxon>
        <taxon>Portuninae</taxon>
        <taxon>Portunus</taxon>
    </lineage>
</organism>
<keyword evidence="3" id="KW-1185">Reference proteome</keyword>
<evidence type="ECO:0000313" key="2">
    <source>
        <dbReference type="EMBL" id="MPC65792.1"/>
    </source>
</evidence>
<evidence type="ECO:0000313" key="3">
    <source>
        <dbReference type="Proteomes" id="UP000324222"/>
    </source>
</evidence>